<dbReference type="GO" id="GO:0043190">
    <property type="term" value="C:ATP-binding cassette (ABC) transporter complex"/>
    <property type="evidence" value="ECO:0007669"/>
    <property type="project" value="InterPro"/>
</dbReference>
<dbReference type="AlphaFoldDB" id="A0A178II96"/>
<dbReference type="Proteomes" id="UP000078486">
    <property type="component" value="Unassembled WGS sequence"/>
</dbReference>
<feature type="transmembrane region" description="Helical" evidence="1">
    <location>
        <begin position="197"/>
        <end position="220"/>
    </location>
</feature>
<feature type="transmembrane region" description="Helical" evidence="1">
    <location>
        <begin position="331"/>
        <end position="357"/>
    </location>
</feature>
<keyword evidence="1" id="KW-1133">Transmembrane helix</keyword>
<dbReference type="InterPro" id="IPR030802">
    <property type="entry name" value="Permease_MalE"/>
</dbReference>
<proteinExistence type="predicted"/>
<organism evidence="2 3">
    <name type="scientific">Termitidicoccus mucosus</name>
    <dbReference type="NCBI Taxonomy" id="1184151"/>
    <lineage>
        <taxon>Bacteria</taxon>
        <taxon>Pseudomonadati</taxon>
        <taxon>Verrucomicrobiota</taxon>
        <taxon>Opitutia</taxon>
        <taxon>Opitutales</taxon>
        <taxon>Opitutaceae</taxon>
        <taxon>Termitidicoccus</taxon>
    </lineage>
</organism>
<keyword evidence="1" id="KW-0812">Transmembrane</keyword>
<reference evidence="2 3" key="1">
    <citation type="submission" date="2016-01" db="EMBL/GenBank/DDBJ databases">
        <title>High potential of lignocellulose degradation of a new Verrucomicrobia species.</title>
        <authorList>
            <person name="Wang Y."/>
            <person name="Shi Y."/>
            <person name="Qiu Z."/>
            <person name="Liu S."/>
            <person name="Yang H."/>
        </authorList>
    </citation>
    <scope>NUCLEOTIDE SEQUENCE [LARGE SCALE GENOMIC DNA]</scope>
    <source>
        <strain evidence="2 3">TSB47</strain>
    </source>
</reference>
<dbReference type="PANTHER" id="PTHR30188:SF3">
    <property type="entry name" value="ABC TRANSPORTER PERMEASE"/>
    <property type="match status" value="1"/>
</dbReference>
<dbReference type="EMBL" id="LRRQ01000119">
    <property type="protein sequence ID" value="OAM88859.1"/>
    <property type="molecule type" value="Genomic_DNA"/>
</dbReference>
<accession>A0A178II96</accession>
<feature type="transmembrane region" description="Helical" evidence="1">
    <location>
        <begin position="152"/>
        <end position="176"/>
    </location>
</feature>
<dbReference type="PANTHER" id="PTHR30188">
    <property type="entry name" value="ABC TRANSPORTER PERMEASE PROTEIN-RELATED"/>
    <property type="match status" value="1"/>
</dbReference>
<evidence type="ECO:0000256" key="1">
    <source>
        <dbReference type="SAM" id="Phobius"/>
    </source>
</evidence>
<feature type="transmembrane region" description="Helical" evidence="1">
    <location>
        <begin position="240"/>
        <end position="258"/>
    </location>
</feature>
<dbReference type="STRING" id="1184151.AW736_17765"/>
<evidence type="ECO:0008006" key="4">
    <source>
        <dbReference type="Google" id="ProtNLM"/>
    </source>
</evidence>
<dbReference type="Pfam" id="PF02405">
    <property type="entry name" value="MlaE"/>
    <property type="match status" value="1"/>
</dbReference>
<evidence type="ECO:0000313" key="3">
    <source>
        <dbReference type="Proteomes" id="UP000078486"/>
    </source>
</evidence>
<gene>
    <name evidence="2" type="ORF">AW736_17765</name>
</gene>
<protein>
    <recommendedName>
        <fullName evidence="4">ABC transporter permease</fullName>
    </recommendedName>
</protein>
<feature type="transmembrane region" description="Helical" evidence="1">
    <location>
        <begin position="296"/>
        <end position="319"/>
    </location>
</feature>
<keyword evidence="3" id="KW-1185">Reference proteome</keyword>
<evidence type="ECO:0000313" key="2">
    <source>
        <dbReference type="EMBL" id="OAM88859.1"/>
    </source>
</evidence>
<keyword evidence="1" id="KW-0472">Membrane</keyword>
<name>A0A178II96_9BACT</name>
<sequence>MSGDWQITGVLPSWPLLAKQMSGGDGATIAVTTLAFDMSRVGVWDTSLVLFVNAVRQWCGEQGVRFSDSGLSSKVLALLGDVSKTKVPDTTDDHCRDLPTTVGMATLHLIDLSGQLCRFVIECARSALWLAARPGKLRWRDCVFEMQQCGVMGLPIVGLISFLTGVILAYVASTILRQYGADIFVADFVSLVMVREMGAMMTGVVLAGRTGAAFAAQIANMKAGEEIDALMTLGVRPVDFLVIPRILALGVMMPLLALYSNALGILGGLVIAMVVLDIPAAAYWVEMLTAIDLSDIGTGLIKAVTFGMIVGMAGCLRGLQAQRNAAGVGRAATSAVVTAILFIIMSDAVFAVLFNFLGW</sequence>
<comment type="caution">
    <text evidence="2">The sequence shown here is derived from an EMBL/GenBank/DDBJ whole genome shotgun (WGS) entry which is preliminary data.</text>
</comment>
<feature type="transmembrane region" description="Helical" evidence="1">
    <location>
        <begin position="265"/>
        <end position="284"/>
    </location>
</feature>
<dbReference type="GO" id="GO:0005548">
    <property type="term" value="F:phospholipid transporter activity"/>
    <property type="evidence" value="ECO:0007669"/>
    <property type="project" value="TreeGrafter"/>
</dbReference>